<dbReference type="InterPro" id="IPR019024">
    <property type="entry name" value="RNase_H2_suB_wHTH"/>
</dbReference>
<name>A0A6A6V4J0_9PLEO</name>
<proteinExistence type="predicted"/>
<dbReference type="Gene3D" id="1.10.20.120">
    <property type="match status" value="1"/>
</dbReference>
<keyword evidence="3" id="KW-0539">Nucleus</keyword>
<dbReference type="PANTHER" id="PTHR13383:SF11">
    <property type="entry name" value="RIBONUCLEASE H2 SUBUNIT B"/>
    <property type="match status" value="1"/>
</dbReference>
<reference evidence="9" key="1">
    <citation type="journal article" date="2020" name="Stud. Mycol.">
        <title>101 Dothideomycetes genomes: a test case for predicting lifestyles and emergence of pathogens.</title>
        <authorList>
            <person name="Haridas S."/>
            <person name="Albert R."/>
            <person name="Binder M."/>
            <person name="Bloem J."/>
            <person name="Labutti K."/>
            <person name="Salamov A."/>
            <person name="Andreopoulos B."/>
            <person name="Baker S."/>
            <person name="Barry K."/>
            <person name="Bills G."/>
            <person name="Bluhm B."/>
            <person name="Cannon C."/>
            <person name="Castanera R."/>
            <person name="Culley D."/>
            <person name="Daum C."/>
            <person name="Ezra D."/>
            <person name="Gonzalez J."/>
            <person name="Henrissat B."/>
            <person name="Kuo A."/>
            <person name="Liang C."/>
            <person name="Lipzen A."/>
            <person name="Lutzoni F."/>
            <person name="Magnuson J."/>
            <person name="Mondo S."/>
            <person name="Nolan M."/>
            <person name="Ohm R."/>
            <person name="Pangilinan J."/>
            <person name="Park H.-J."/>
            <person name="Ramirez L."/>
            <person name="Alfaro M."/>
            <person name="Sun H."/>
            <person name="Tritt A."/>
            <person name="Yoshinaga Y."/>
            <person name="Zwiers L.-H."/>
            <person name="Turgeon B."/>
            <person name="Goodwin S."/>
            <person name="Spatafora J."/>
            <person name="Crous P."/>
            <person name="Grigoriev I."/>
        </authorList>
    </citation>
    <scope>NUCLEOTIDE SEQUENCE</scope>
    <source>
        <strain evidence="9">CBS 119925</strain>
    </source>
</reference>
<feature type="compositionally biased region" description="Low complexity" evidence="6">
    <location>
        <begin position="91"/>
        <end position="107"/>
    </location>
</feature>
<accession>A0A6A6V4J0</accession>
<feature type="compositionally biased region" description="Basic and acidic residues" evidence="6">
    <location>
        <begin position="391"/>
        <end position="422"/>
    </location>
</feature>
<dbReference type="Pfam" id="PF09468">
    <property type="entry name" value="RNase_H2-Ydr279"/>
    <property type="match status" value="1"/>
</dbReference>
<dbReference type="InterPro" id="IPR040456">
    <property type="entry name" value="RNase_H2_suB"/>
</dbReference>
<dbReference type="AlphaFoldDB" id="A0A6A6V4J0"/>
<evidence type="ECO:0000256" key="4">
    <source>
        <dbReference type="ARBA" id="ARBA00024778"/>
    </source>
</evidence>
<dbReference type="Proteomes" id="UP000799440">
    <property type="component" value="Unassembled WGS sequence"/>
</dbReference>
<evidence type="ECO:0000256" key="3">
    <source>
        <dbReference type="ARBA" id="ARBA00023242"/>
    </source>
</evidence>
<evidence type="ECO:0000259" key="7">
    <source>
        <dbReference type="Pfam" id="PF09468"/>
    </source>
</evidence>
<evidence type="ECO:0000256" key="5">
    <source>
        <dbReference type="ARBA" id="ARBA00033464"/>
    </source>
</evidence>
<feature type="domain" description="Rnh202 triple barrel" evidence="8">
    <location>
        <begin position="41"/>
        <end position="130"/>
    </location>
</feature>
<evidence type="ECO:0000259" key="8">
    <source>
        <dbReference type="Pfam" id="PF17745"/>
    </source>
</evidence>
<dbReference type="EMBL" id="MU006582">
    <property type="protein sequence ID" value="KAF2745478.1"/>
    <property type="molecule type" value="Genomic_DNA"/>
</dbReference>
<evidence type="ECO:0000313" key="9">
    <source>
        <dbReference type="EMBL" id="KAF2745478.1"/>
    </source>
</evidence>
<dbReference type="GO" id="GO:0005654">
    <property type="term" value="C:nucleoplasm"/>
    <property type="evidence" value="ECO:0007669"/>
    <property type="project" value="TreeGrafter"/>
</dbReference>
<feature type="compositionally biased region" description="Polar residues" evidence="6">
    <location>
        <begin position="20"/>
        <end position="35"/>
    </location>
</feature>
<evidence type="ECO:0000313" key="10">
    <source>
        <dbReference type="Proteomes" id="UP000799440"/>
    </source>
</evidence>
<dbReference type="PANTHER" id="PTHR13383">
    <property type="entry name" value="RIBONUCLEASE H2 SUBUNIT B"/>
    <property type="match status" value="1"/>
</dbReference>
<evidence type="ECO:0000256" key="2">
    <source>
        <dbReference type="ARBA" id="ARBA00019062"/>
    </source>
</evidence>
<dbReference type="GO" id="GO:0006401">
    <property type="term" value="P:RNA catabolic process"/>
    <property type="evidence" value="ECO:0007669"/>
    <property type="project" value="TreeGrafter"/>
</dbReference>
<dbReference type="OrthoDB" id="29098at2759"/>
<organism evidence="9 10">
    <name type="scientific">Sporormia fimetaria CBS 119925</name>
    <dbReference type="NCBI Taxonomy" id="1340428"/>
    <lineage>
        <taxon>Eukaryota</taxon>
        <taxon>Fungi</taxon>
        <taxon>Dikarya</taxon>
        <taxon>Ascomycota</taxon>
        <taxon>Pezizomycotina</taxon>
        <taxon>Dothideomycetes</taxon>
        <taxon>Pleosporomycetidae</taxon>
        <taxon>Pleosporales</taxon>
        <taxon>Sporormiaceae</taxon>
        <taxon>Sporormia</taxon>
    </lineage>
</organism>
<sequence>MPRTRSTKPANSPTEDDTSNIDTSTPKALSPSVSTPPKVFVLPKNTSPDARIATLSHPVNSTPSRYLIDPDLGFHEFTRITAPKSTPRSWLLVSDPPSPDSLDTTTPSPEPLNPAFITQNPDLFIATPLDALFLVLPALAPKSSRQAEKQLFLSFDDHLDTLYASSPHLRTLVSRHEPLKTRLERRMAACSDTVSAGPETMYRLSLPKLLSLLVKKAERMCSSPFPSSLETRFIKPALEVPVLSIKREESSVSIVAETSSTQVSSSETTTTATQSTVTESQTTTMDSQSTTLTTPDDDNLQSLSTPPTIPPLLRLQTCLNYLLSSYIPTSLHTPLRSLLSSPPPSVSVPNFEPLTTHLAAIAKLKSEALILRSISDNISRKRGFEDDEEKIAEREEKKRKREEEEKKKKTETRGVKQLRKVDTSGMKKLSSFFTRAAKKA</sequence>
<gene>
    <name evidence="9" type="ORF">M011DRAFT_427173</name>
</gene>
<feature type="region of interest" description="Disordered" evidence="6">
    <location>
        <begin position="88"/>
        <end position="108"/>
    </location>
</feature>
<feature type="region of interest" description="Disordered" evidence="6">
    <location>
        <begin position="382"/>
        <end position="422"/>
    </location>
</feature>
<evidence type="ECO:0000256" key="1">
    <source>
        <dbReference type="ARBA" id="ARBA00004123"/>
    </source>
</evidence>
<feature type="region of interest" description="Disordered" evidence="6">
    <location>
        <begin position="256"/>
        <end position="307"/>
    </location>
</feature>
<comment type="subcellular location">
    <subcellularLocation>
        <location evidence="1">Nucleus</location>
    </subcellularLocation>
</comment>
<feature type="domain" description="Ribonuclease H2 subunit B wHTH" evidence="7">
    <location>
        <begin position="133"/>
        <end position="335"/>
    </location>
</feature>
<keyword evidence="10" id="KW-1185">Reference proteome</keyword>
<feature type="region of interest" description="Disordered" evidence="6">
    <location>
        <begin position="1"/>
        <end position="44"/>
    </location>
</feature>
<dbReference type="GO" id="GO:0032299">
    <property type="term" value="C:ribonuclease H2 complex"/>
    <property type="evidence" value="ECO:0007669"/>
    <property type="project" value="InterPro"/>
</dbReference>
<evidence type="ECO:0000256" key="6">
    <source>
        <dbReference type="SAM" id="MobiDB-lite"/>
    </source>
</evidence>
<dbReference type="InterPro" id="IPR041195">
    <property type="entry name" value="Rnh202_N"/>
</dbReference>
<protein>
    <recommendedName>
        <fullName evidence="2">Ribonuclease H2 subunit B</fullName>
    </recommendedName>
    <alternativeName>
        <fullName evidence="5">Ribonuclease HI subunit B</fullName>
    </alternativeName>
</protein>
<dbReference type="CDD" id="cd09270">
    <property type="entry name" value="RNase_H2-B"/>
    <property type="match status" value="1"/>
</dbReference>
<comment type="function">
    <text evidence="4">Non catalytic subunit of RNase H2, an endonuclease that specifically degrades the RNA of RNA:DNA hybrids. Participates in DNA replication, possibly by mediating the removal of lagging-strand Okazaki fragment RNA primers during DNA replication. Mediates the excision of single ribonucleotides from DNA:RNA duplexes.</text>
</comment>
<dbReference type="Pfam" id="PF17745">
    <property type="entry name" value="Ydr279_N"/>
    <property type="match status" value="1"/>
</dbReference>